<evidence type="ECO:0000313" key="2">
    <source>
        <dbReference type="EMBL" id="QDU81551.1"/>
    </source>
</evidence>
<protein>
    <submittedName>
        <fullName evidence="2">Phage portal protein</fullName>
    </submittedName>
</protein>
<dbReference type="Pfam" id="PF04233">
    <property type="entry name" value="Phage_Mu_F"/>
    <property type="match status" value="1"/>
</dbReference>
<dbReference type="RefSeq" id="WP_144996989.1">
    <property type="nucleotide sequence ID" value="NZ_CP036281.1"/>
</dbReference>
<dbReference type="InterPro" id="IPR006528">
    <property type="entry name" value="Phage_head_morphogenesis_dom"/>
</dbReference>
<dbReference type="Pfam" id="PF04860">
    <property type="entry name" value="Phage_portal"/>
    <property type="match status" value="1"/>
</dbReference>
<dbReference type="OrthoDB" id="267803at2"/>
<evidence type="ECO:0000313" key="3">
    <source>
        <dbReference type="Proteomes" id="UP000317178"/>
    </source>
</evidence>
<reference evidence="2 3" key="1">
    <citation type="submission" date="2019-02" db="EMBL/GenBank/DDBJ databases">
        <title>Deep-cultivation of Planctomycetes and their phenomic and genomic characterization uncovers novel biology.</title>
        <authorList>
            <person name="Wiegand S."/>
            <person name="Jogler M."/>
            <person name="Boedeker C."/>
            <person name="Pinto D."/>
            <person name="Vollmers J."/>
            <person name="Rivas-Marin E."/>
            <person name="Kohn T."/>
            <person name="Peeters S.H."/>
            <person name="Heuer A."/>
            <person name="Rast P."/>
            <person name="Oberbeckmann S."/>
            <person name="Bunk B."/>
            <person name="Jeske O."/>
            <person name="Meyerdierks A."/>
            <person name="Storesund J.E."/>
            <person name="Kallscheuer N."/>
            <person name="Luecker S."/>
            <person name="Lage O.M."/>
            <person name="Pohl T."/>
            <person name="Merkel B.J."/>
            <person name="Hornburger P."/>
            <person name="Mueller R.-W."/>
            <person name="Bruemmer F."/>
            <person name="Labrenz M."/>
            <person name="Spormann A.M."/>
            <person name="Op den Camp H."/>
            <person name="Overmann J."/>
            <person name="Amann R."/>
            <person name="Jetten M.S.M."/>
            <person name="Mascher T."/>
            <person name="Medema M.H."/>
            <person name="Devos D.P."/>
            <person name="Kaster A.-K."/>
            <person name="Ovreas L."/>
            <person name="Rohde M."/>
            <person name="Galperin M.Y."/>
            <person name="Jogler C."/>
        </authorList>
    </citation>
    <scope>NUCLEOTIDE SEQUENCE [LARGE SCALE GENOMIC DNA]</scope>
    <source>
        <strain evidence="2 3">Pla110</strain>
    </source>
</reference>
<dbReference type="KEGG" id="plon:Pla110_32930"/>
<dbReference type="InterPro" id="IPR006944">
    <property type="entry name" value="Phage/GTA_portal"/>
</dbReference>
<name>A0A518CQQ0_9PLAN</name>
<accession>A0A518CQQ0</accession>
<keyword evidence="3" id="KW-1185">Reference proteome</keyword>
<gene>
    <name evidence="2" type="ORF">Pla110_32930</name>
</gene>
<dbReference type="EMBL" id="CP036281">
    <property type="protein sequence ID" value="QDU81551.1"/>
    <property type="molecule type" value="Genomic_DNA"/>
</dbReference>
<evidence type="ECO:0000259" key="1">
    <source>
        <dbReference type="Pfam" id="PF04233"/>
    </source>
</evidence>
<proteinExistence type="predicted"/>
<dbReference type="Proteomes" id="UP000317178">
    <property type="component" value="Chromosome"/>
</dbReference>
<organism evidence="2 3">
    <name type="scientific">Polystyrenella longa</name>
    <dbReference type="NCBI Taxonomy" id="2528007"/>
    <lineage>
        <taxon>Bacteria</taxon>
        <taxon>Pseudomonadati</taxon>
        <taxon>Planctomycetota</taxon>
        <taxon>Planctomycetia</taxon>
        <taxon>Planctomycetales</taxon>
        <taxon>Planctomycetaceae</taxon>
        <taxon>Polystyrenella</taxon>
    </lineage>
</organism>
<feature type="domain" description="Phage head morphogenesis" evidence="1">
    <location>
        <begin position="653"/>
        <end position="769"/>
    </location>
</feature>
<sequence length="775" mass="86663">MAIFSDYPNKPNPLGRKLNPNSHNLVSEYEGTARVCADLNATTIAGTTLRLYLTGSRTDLKTKCLNPFDQYLLVQKMRLHASEQIEEIIRHQVLTLISNPNEDMDWQEVAESTQSCLEIVGTAYWWVPLNKLGVPQSIIPLLPQMYRPVYEDKRFVGLAEYGSTSIKYRREELIVFRMNNLKGGIEGLSPLHSVWEQVSIDSKIDARMADMIDNNARPDIIISPKSEDSIWTDDVKERYKLEFNQEFSGSGSGKSWFADGDIDINTLNFSPVDTAIFEHKKISKELICNAFNVPPALLGGGQFNRATLDAAKEQHAVSMEYRARKFAGRMTKFLLPMFDGTENMFFAFDDISPENRLEKVNELNTLRNAQIITGNEARFEIGLAPHPDADTLHPIVPGLDVGGTPTEEETVTDELIPVEQPVEEKPQDQAMNGAQIGSMVDIIANVREGIIPVDSALGILQAAYPALSEQQIDSIINPLRDLPIIQEEKPESEPEPEPISEPEPELQLEEKKIPDHIRQEMKVKAKTKNLKTGLVPNGDELKDICVDFYNRKRIEVIGDLDKGDLDKGITKSLPTKFVPLESWTDDLSEKCRPVVEFYYESEAKSLLERIGASPDVFSVTNPETVKAIDKIVYAFCQSTVESTTKSLNDALTQLRDELSQGLETGDSIQLMTKKVNDIFEGLTKNHAQMIARTESARAHHMGFIQGCKDSGVVSGLKWLASPDDPDGRCKELDGKVVKLDGSFITGQSNKPEYSNIQMPPLHPRCKCQLLAVIDD</sequence>
<dbReference type="AlphaFoldDB" id="A0A518CQQ0"/>